<dbReference type="EMBL" id="JAYWIO010000005">
    <property type="protein sequence ID" value="KAK7258654.1"/>
    <property type="molecule type" value="Genomic_DNA"/>
</dbReference>
<evidence type="ECO:0000313" key="4">
    <source>
        <dbReference type="Proteomes" id="UP001372338"/>
    </source>
</evidence>
<dbReference type="PANTHER" id="PTHR31499">
    <property type="entry name" value="MYB FAMILY TRANSCRIPTION FACTOR PHL11"/>
    <property type="match status" value="1"/>
</dbReference>
<sequence length="149" mass="16541">MKSLDLKTSKGITEALRLQMDLQKRLHEQLEIQRKLQIQIENQGKHLQMMFEKQREMGDSMVKGSSSSLDNPSADTTLPSPPENNLETSIEENDKLGCNSSIPKVIPEEGSHDARTKQMIDEAEPEVTGENGAVDDQFAAPPPAKRAKS</sequence>
<organism evidence="3 4">
    <name type="scientific">Crotalaria pallida</name>
    <name type="common">Smooth rattlebox</name>
    <name type="synonym">Crotalaria striata</name>
    <dbReference type="NCBI Taxonomy" id="3830"/>
    <lineage>
        <taxon>Eukaryota</taxon>
        <taxon>Viridiplantae</taxon>
        <taxon>Streptophyta</taxon>
        <taxon>Embryophyta</taxon>
        <taxon>Tracheophyta</taxon>
        <taxon>Spermatophyta</taxon>
        <taxon>Magnoliopsida</taxon>
        <taxon>eudicotyledons</taxon>
        <taxon>Gunneridae</taxon>
        <taxon>Pentapetalae</taxon>
        <taxon>rosids</taxon>
        <taxon>fabids</taxon>
        <taxon>Fabales</taxon>
        <taxon>Fabaceae</taxon>
        <taxon>Papilionoideae</taxon>
        <taxon>50 kb inversion clade</taxon>
        <taxon>genistoids sensu lato</taxon>
        <taxon>core genistoids</taxon>
        <taxon>Crotalarieae</taxon>
        <taxon>Crotalaria</taxon>
    </lineage>
</organism>
<gene>
    <name evidence="3" type="ORF">RIF29_24236</name>
</gene>
<comment type="caution">
    <text evidence="3">The sequence shown here is derived from an EMBL/GenBank/DDBJ whole genome shotgun (WGS) entry which is preliminary data.</text>
</comment>
<dbReference type="AlphaFoldDB" id="A0AAN9HYP8"/>
<dbReference type="Pfam" id="PF14379">
    <property type="entry name" value="Myb_CC_LHEQLE"/>
    <property type="match status" value="1"/>
</dbReference>
<name>A0AAN9HYP8_CROPI</name>
<proteinExistence type="predicted"/>
<dbReference type="GO" id="GO:0003700">
    <property type="term" value="F:DNA-binding transcription factor activity"/>
    <property type="evidence" value="ECO:0007669"/>
    <property type="project" value="InterPro"/>
</dbReference>
<feature type="compositionally biased region" description="Pro residues" evidence="1">
    <location>
        <begin position="140"/>
        <end position="149"/>
    </location>
</feature>
<evidence type="ECO:0000313" key="3">
    <source>
        <dbReference type="EMBL" id="KAK7258654.1"/>
    </source>
</evidence>
<dbReference type="InterPro" id="IPR046955">
    <property type="entry name" value="PHR1-like"/>
</dbReference>
<dbReference type="InterPro" id="IPR025756">
    <property type="entry name" value="Myb_CC_LHEQLE"/>
</dbReference>
<protein>
    <recommendedName>
        <fullName evidence="2">MYB-CC type transcription factor LHEQLE-containing domain-containing protein</fullName>
    </recommendedName>
</protein>
<evidence type="ECO:0000259" key="2">
    <source>
        <dbReference type="Pfam" id="PF14379"/>
    </source>
</evidence>
<feature type="domain" description="MYB-CC type transcription factor LHEQLE-containing" evidence="2">
    <location>
        <begin position="12"/>
        <end position="56"/>
    </location>
</feature>
<feature type="compositionally biased region" description="Basic and acidic residues" evidence="1">
    <location>
        <begin position="106"/>
        <end position="120"/>
    </location>
</feature>
<dbReference type="PANTHER" id="PTHR31499:SF80">
    <property type="entry name" value="HTH MYB-TYPE DOMAIN-CONTAINING PROTEIN"/>
    <property type="match status" value="1"/>
</dbReference>
<dbReference type="Proteomes" id="UP001372338">
    <property type="component" value="Unassembled WGS sequence"/>
</dbReference>
<evidence type="ECO:0000256" key="1">
    <source>
        <dbReference type="SAM" id="MobiDB-lite"/>
    </source>
</evidence>
<reference evidence="3 4" key="1">
    <citation type="submission" date="2024-01" db="EMBL/GenBank/DDBJ databases">
        <title>The genomes of 5 underutilized Papilionoideae crops provide insights into root nodulation and disease resistanc.</title>
        <authorList>
            <person name="Yuan L."/>
        </authorList>
    </citation>
    <scope>NUCLEOTIDE SEQUENCE [LARGE SCALE GENOMIC DNA]</scope>
    <source>
        <strain evidence="3">ZHUSHIDOU_FW_LH</strain>
        <tissue evidence="3">Leaf</tissue>
    </source>
</reference>
<feature type="compositionally biased region" description="Polar residues" evidence="1">
    <location>
        <begin position="63"/>
        <end position="88"/>
    </location>
</feature>
<accession>A0AAN9HYP8</accession>
<feature type="region of interest" description="Disordered" evidence="1">
    <location>
        <begin position="55"/>
        <end position="149"/>
    </location>
</feature>
<keyword evidence="4" id="KW-1185">Reference proteome</keyword>